<comment type="caution">
    <text evidence="1">The sequence shown here is derived from an EMBL/GenBank/DDBJ whole genome shotgun (WGS) entry which is preliminary data.</text>
</comment>
<dbReference type="STRING" id="1385513.N780_15215"/>
<keyword evidence="2" id="KW-1185">Reference proteome</keyword>
<dbReference type="RefSeq" id="WP_036780648.1">
    <property type="nucleotide sequence ID" value="NZ_AVBG01000002.1"/>
</dbReference>
<dbReference type="AlphaFoldDB" id="A0A0A2UXQ7"/>
<accession>A0A0A2UXQ7</accession>
<protein>
    <submittedName>
        <fullName evidence="1">Uncharacterized protein</fullName>
    </submittedName>
</protein>
<organism evidence="1 2">
    <name type="scientific">Pontibacillus chungwhensis BH030062</name>
    <dbReference type="NCBI Taxonomy" id="1385513"/>
    <lineage>
        <taxon>Bacteria</taxon>
        <taxon>Bacillati</taxon>
        <taxon>Bacillota</taxon>
        <taxon>Bacilli</taxon>
        <taxon>Bacillales</taxon>
        <taxon>Bacillaceae</taxon>
        <taxon>Pontibacillus</taxon>
    </lineage>
</organism>
<dbReference type="EMBL" id="AVBG01000002">
    <property type="protein sequence ID" value="KGP92714.1"/>
    <property type="molecule type" value="Genomic_DNA"/>
</dbReference>
<evidence type="ECO:0000313" key="1">
    <source>
        <dbReference type="EMBL" id="KGP92714.1"/>
    </source>
</evidence>
<dbReference type="Proteomes" id="UP000030153">
    <property type="component" value="Unassembled WGS sequence"/>
</dbReference>
<gene>
    <name evidence="1" type="ORF">N780_15215</name>
</gene>
<proteinExistence type="predicted"/>
<dbReference type="eggNOG" id="ENOG502ZNH6">
    <property type="taxonomic scope" value="Bacteria"/>
</dbReference>
<reference evidence="1 2" key="1">
    <citation type="submission" date="2013-08" db="EMBL/GenBank/DDBJ databases">
        <title>Genome of Pontibacillus chungwhensis.</title>
        <authorList>
            <person name="Wang Q."/>
            <person name="Wang G."/>
        </authorList>
    </citation>
    <scope>NUCLEOTIDE SEQUENCE [LARGE SCALE GENOMIC DNA]</scope>
    <source>
        <strain evidence="1 2">BH030062</strain>
    </source>
</reference>
<dbReference type="InterPro" id="IPR024992">
    <property type="entry name" value="DUF3891"/>
</dbReference>
<sequence length="252" mass="29292">MIVVREPNHILLFQQHHHALVSGIMAKKWKGDEFVGGEPRSDVEYAVAYHDRAWIPLDQKPRWNNHKQQPYSFIDFPEEEKVIAYQGGIDEVEEHSSYAAVMCSMHYASFYSRTDTLSESVIEFLHSEERRRERLLSFLSEEAPNLKKHLDFLQFCDDLSLYCCMNPPGVKKENELSWFRDGFPQTFSIAPNGIEAEWMDEKHIRVTPFPFEASFTVSIPYKKVSDSITADLWEDAFNSAESEVRTITFIEG</sequence>
<name>A0A0A2UXQ7_9BACI</name>
<evidence type="ECO:0000313" key="2">
    <source>
        <dbReference type="Proteomes" id="UP000030153"/>
    </source>
</evidence>
<dbReference type="Pfam" id="PF13030">
    <property type="entry name" value="DUF3891"/>
    <property type="match status" value="1"/>
</dbReference>